<gene>
    <name evidence="9" type="ORF">SCD90_00070</name>
</gene>
<dbReference type="InterPro" id="IPR003594">
    <property type="entry name" value="HATPase_dom"/>
</dbReference>
<dbReference type="Pfam" id="PF13426">
    <property type="entry name" value="PAS_9"/>
    <property type="match status" value="2"/>
</dbReference>
<dbReference type="PRINTS" id="PR00344">
    <property type="entry name" value="BCTRLSENSOR"/>
</dbReference>
<feature type="domain" description="Response regulatory" evidence="6">
    <location>
        <begin position="524"/>
        <end position="639"/>
    </location>
</feature>
<dbReference type="InterPro" id="IPR011006">
    <property type="entry name" value="CheY-like_superfamily"/>
</dbReference>
<sequence length="639" mass="70587">MTSQDGGLPHAVEDRYRLLLDSVTDYAIYMLDPTGIVSSWNAGAERFKGYTADEIVGRHFSAFYTPEDRERGEPERALATAASEGKFEIEAWRIRKDGTRFWASVVIDPIWDKKKRLIGFAKITRDNTERMLAQRALKQSEERFRILVQGVADYAIYMLDAEGHVTNWNLGAQRIKGYGADEIVGHHFSRFYAEEDLANQLPARALETARRTGKFESEGWRIRKDGSRFWASVVIDAIHDEAGALIGFAKITRDMTERREAAEALEKARQALFQAQKMEAIGQLTGGIAHDFNNLLTVMISSLDILRSRLHEPREARLLDNALLAAERGSQLTGQLLAFARRQSLKPQVHDLNQVIETFEAILRRAAGGEAAVKIVLSHEMRTVLIDSAQFEAALLNLVVNARDACGADGSIEISTEVVTFHEAERLLFSTAAAGDYVKVSVTDNGPGMSEDVLSHACEPFFTTKEVGKGTGLGLSQVYGFAGQSDGHLHIVTAPGQGASVSLYLPAKEPVARGDRHEHGAASTVLIVDDDEQVLEAAVEMFDSLGYEVLTASHGPAAIDILRRDRRIDVLFSDVVMPRGMTGFELADAARKLRPELKILLASGYPVPAFEKSGGGRSDTAFISKPYRWSDVLERLRNL</sequence>
<evidence type="ECO:0000259" key="8">
    <source>
        <dbReference type="PROSITE" id="PS50113"/>
    </source>
</evidence>
<dbReference type="SUPFAM" id="SSF52172">
    <property type="entry name" value="CheY-like"/>
    <property type="match status" value="1"/>
</dbReference>
<feature type="domain" description="Histidine kinase" evidence="5">
    <location>
        <begin position="287"/>
        <end position="509"/>
    </location>
</feature>
<reference evidence="9 10" key="1">
    <citation type="submission" date="2023-11" db="EMBL/GenBank/DDBJ databases">
        <authorList>
            <person name="Bao R."/>
        </authorList>
    </citation>
    <scope>NUCLEOTIDE SEQUENCE [LARGE SCALE GENOMIC DNA]</scope>
    <source>
        <strain evidence="9 10">PJ23</strain>
    </source>
</reference>
<dbReference type="RefSeq" id="WP_319842576.1">
    <property type="nucleotide sequence ID" value="NZ_JAXAFJ010000001.1"/>
</dbReference>
<dbReference type="Pfam" id="PF02518">
    <property type="entry name" value="HATPase_c"/>
    <property type="match status" value="1"/>
</dbReference>
<evidence type="ECO:0000256" key="1">
    <source>
        <dbReference type="ARBA" id="ARBA00000085"/>
    </source>
</evidence>
<evidence type="ECO:0000313" key="9">
    <source>
        <dbReference type="EMBL" id="MDX6804445.1"/>
    </source>
</evidence>
<organism evidence="9 10">
    <name type="scientific">Terrihabitans rhizophilus</name>
    <dbReference type="NCBI Taxonomy" id="3092662"/>
    <lineage>
        <taxon>Bacteria</taxon>
        <taxon>Pseudomonadati</taxon>
        <taxon>Pseudomonadota</taxon>
        <taxon>Alphaproteobacteria</taxon>
        <taxon>Hyphomicrobiales</taxon>
        <taxon>Terrihabitans</taxon>
    </lineage>
</organism>
<dbReference type="InterPro" id="IPR003661">
    <property type="entry name" value="HisK_dim/P_dom"/>
</dbReference>
<dbReference type="SUPFAM" id="SSF47384">
    <property type="entry name" value="Homodimeric domain of signal transducing histidine kinase"/>
    <property type="match status" value="1"/>
</dbReference>
<dbReference type="PROSITE" id="PS50112">
    <property type="entry name" value="PAS"/>
    <property type="match status" value="2"/>
</dbReference>
<protein>
    <recommendedName>
        <fullName evidence="2">histidine kinase</fullName>
        <ecNumber evidence="2">2.7.13.3</ecNumber>
    </recommendedName>
</protein>
<dbReference type="SMART" id="SM00388">
    <property type="entry name" value="HisKA"/>
    <property type="match status" value="1"/>
</dbReference>
<evidence type="ECO:0000256" key="4">
    <source>
        <dbReference type="PROSITE-ProRule" id="PRU00169"/>
    </source>
</evidence>
<dbReference type="PANTHER" id="PTHR43065:SF49">
    <property type="entry name" value="HISTIDINE KINASE"/>
    <property type="match status" value="1"/>
</dbReference>
<evidence type="ECO:0000313" key="10">
    <source>
        <dbReference type="Proteomes" id="UP001274321"/>
    </source>
</evidence>
<dbReference type="PANTHER" id="PTHR43065">
    <property type="entry name" value="SENSOR HISTIDINE KINASE"/>
    <property type="match status" value="1"/>
</dbReference>
<dbReference type="Pfam" id="PF00072">
    <property type="entry name" value="Response_reg"/>
    <property type="match status" value="1"/>
</dbReference>
<dbReference type="PROSITE" id="PS50109">
    <property type="entry name" value="HIS_KIN"/>
    <property type="match status" value="1"/>
</dbReference>
<dbReference type="Gene3D" id="3.30.565.10">
    <property type="entry name" value="Histidine kinase-like ATPase, C-terminal domain"/>
    <property type="match status" value="1"/>
</dbReference>
<dbReference type="InterPro" id="IPR036890">
    <property type="entry name" value="HATPase_C_sf"/>
</dbReference>
<feature type="modified residue" description="4-aspartylphosphate" evidence="4">
    <location>
        <position position="574"/>
    </location>
</feature>
<dbReference type="Gene3D" id="3.30.450.20">
    <property type="entry name" value="PAS domain"/>
    <property type="match status" value="2"/>
</dbReference>
<dbReference type="InterPro" id="IPR036097">
    <property type="entry name" value="HisK_dim/P_sf"/>
</dbReference>
<evidence type="ECO:0000256" key="2">
    <source>
        <dbReference type="ARBA" id="ARBA00012438"/>
    </source>
</evidence>
<evidence type="ECO:0000256" key="3">
    <source>
        <dbReference type="ARBA" id="ARBA00022553"/>
    </source>
</evidence>
<dbReference type="EC" id="2.7.13.3" evidence="2"/>
<dbReference type="SMART" id="SM00387">
    <property type="entry name" value="HATPase_c"/>
    <property type="match status" value="1"/>
</dbReference>
<name>A0ABU4RL34_9HYPH</name>
<dbReference type="InterPro" id="IPR000014">
    <property type="entry name" value="PAS"/>
</dbReference>
<feature type="domain" description="PAC" evidence="8">
    <location>
        <begin position="87"/>
        <end position="139"/>
    </location>
</feature>
<dbReference type="InterPro" id="IPR004358">
    <property type="entry name" value="Sig_transdc_His_kin-like_C"/>
</dbReference>
<dbReference type="Proteomes" id="UP001274321">
    <property type="component" value="Unassembled WGS sequence"/>
</dbReference>
<dbReference type="NCBIfam" id="TIGR00229">
    <property type="entry name" value="sensory_box"/>
    <property type="match status" value="2"/>
</dbReference>
<accession>A0ABU4RL34</accession>
<dbReference type="CDD" id="cd00082">
    <property type="entry name" value="HisKA"/>
    <property type="match status" value="1"/>
</dbReference>
<dbReference type="InterPro" id="IPR001610">
    <property type="entry name" value="PAC"/>
</dbReference>
<feature type="domain" description="PAC" evidence="8">
    <location>
        <begin position="215"/>
        <end position="267"/>
    </location>
</feature>
<dbReference type="InterPro" id="IPR000700">
    <property type="entry name" value="PAS-assoc_C"/>
</dbReference>
<dbReference type="Gene3D" id="3.40.50.2300">
    <property type="match status" value="1"/>
</dbReference>
<comment type="caution">
    <text evidence="9">The sequence shown here is derived from an EMBL/GenBank/DDBJ whole genome shotgun (WGS) entry which is preliminary data.</text>
</comment>
<keyword evidence="3 4" id="KW-0597">Phosphoprotein</keyword>
<evidence type="ECO:0000259" key="6">
    <source>
        <dbReference type="PROSITE" id="PS50110"/>
    </source>
</evidence>
<dbReference type="SMART" id="SM00448">
    <property type="entry name" value="REC"/>
    <property type="match status" value="1"/>
</dbReference>
<dbReference type="SUPFAM" id="SSF55785">
    <property type="entry name" value="PYP-like sensor domain (PAS domain)"/>
    <property type="match status" value="2"/>
</dbReference>
<feature type="domain" description="PAS" evidence="7">
    <location>
        <begin position="12"/>
        <end position="85"/>
    </location>
</feature>
<feature type="domain" description="PAS" evidence="7">
    <location>
        <begin position="140"/>
        <end position="213"/>
    </location>
</feature>
<dbReference type="PROSITE" id="PS50110">
    <property type="entry name" value="RESPONSE_REGULATORY"/>
    <property type="match status" value="1"/>
</dbReference>
<dbReference type="InterPro" id="IPR005467">
    <property type="entry name" value="His_kinase_dom"/>
</dbReference>
<dbReference type="Pfam" id="PF00512">
    <property type="entry name" value="HisKA"/>
    <property type="match status" value="1"/>
</dbReference>
<evidence type="ECO:0000259" key="5">
    <source>
        <dbReference type="PROSITE" id="PS50109"/>
    </source>
</evidence>
<dbReference type="Gene3D" id="1.10.287.130">
    <property type="match status" value="1"/>
</dbReference>
<dbReference type="SUPFAM" id="SSF55874">
    <property type="entry name" value="ATPase domain of HSP90 chaperone/DNA topoisomerase II/histidine kinase"/>
    <property type="match status" value="1"/>
</dbReference>
<dbReference type="PROSITE" id="PS50113">
    <property type="entry name" value="PAC"/>
    <property type="match status" value="2"/>
</dbReference>
<proteinExistence type="predicted"/>
<dbReference type="SMART" id="SM00086">
    <property type="entry name" value="PAC"/>
    <property type="match status" value="2"/>
</dbReference>
<evidence type="ECO:0000259" key="7">
    <source>
        <dbReference type="PROSITE" id="PS50112"/>
    </source>
</evidence>
<comment type="catalytic activity">
    <reaction evidence="1">
        <text>ATP + protein L-histidine = ADP + protein N-phospho-L-histidine.</text>
        <dbReference type="EC" id="2.7.13.3"/>
    </reaction>
</comment>
<dbReference type="EMBL" id="JAXAFJ010000001">
    <property type="protein sequence ID" value="MDX6804445.1"/>
    <property type="molecule type" value="Genomic_DNA"/>
</dbReference>
<dbReference type="InterPro" id="IPR035965">
    <property type="entry name" value="PAS-like_dom_sf"/>
</dbReference>
<dbReference type="CDD" id="cd00130">
    <property type="entry name" value="PAS"/>
    <property type="match status" value="2"/>
</dbReference>
<dbReference type="InterPro" id="IPR001789">
    <property type="entry name" value="Sig_transdc_resp-reg_receiver"/>
</dbReference>
<keyword evidence="10" id="KW-1185">Reference proteome</keyword>
<dbReference type="SMART" id="SM00091">
    <property type="entry name" value="PAS"/>
    <property type="match status" value="2"/>
</dbReference>